<name>A0ABQ5YMZ1_9NEIS</name>
<dbReference type="InterPro" id="IPR008278">
    <property type="entry name" value="4-PPantetheinyl_Trfase_dom"/>
</dbReference>
<dbReference type="InterPro" id="IPR037143">
    <property type="entry name" value="4-PPantetheinyl_Trfase_dom_sf"/>
</dbReference>
<evidence type="ECO:0000313" key="5">
    <source>
        <dbReference type="Proteomes" id="UP001156706"/>
    </source>
</evidence>
<accession>A0ABQ5YMZ1</accession>
<sequence length="226" mass="23954">MLHLELAPCDRLLAELQAAGSFALSESEQARLDAISAPRRRAQFLAGHYLARRLLSQAYGGQPADWQIDSQAGEAPSVVGHAGISISLSHSADWLLCAVSDSPVGVDLELAKPGRDIAGMAAMVCHPVEQATLAGLAPAAALAQFTEYWTLKEAWLKCHGLGLDYALMRRLLAAPRPVGCNAASWHRPDLGLHVALVCTGGVGTDRLYVAGLDEGLVARSWLLSEG</sequence>
<proteinExistence type="inferred from homology"/>
<dbReference type="SUPFAM" id="SSF56214">
    <property type="entry name" value="4'-phosphopantetheinyl transferase"/>
    <property type="match status" value="2"/>
</dbReference>
<evidence type="ECO:0000313" key="4">
    <source>
        <dbReference type="EMBL" id="GLR15053.1"/>
    </source>
</evidence>
<feature type="domain" description="4'-phosphopantetheinyl transferase" evidence="3">
    <location>
        <begin position="103"/>
        <end position="165"/>
    </location>
</feature>
<dbReference type="RefSeq" id="WP_284198117.1">
    <property type="nucleotide sequence ID" value="NZ_BSOG01000006.1"/>
</dbReference>
<evidence type="ECO:0000256" key="2">
    <source>
        <dbReference type="ARBA" id="ARBA00022679"/>
    </source>
</evidence>
<keyword evidence="2" id="KW-0808">Transferase</keyword>
<dbReference type="Pfam" id="PF01648">
    <property type="entry name" value="ACPS"/>
    <property type="match status" value="1"/>
</dbReference>
<evidence type="ECO:0000256" key="1">
    <source>
        <dbReference type="ARBA" id="ARBA00010990"/>
    </source>
</evidence>
<gene>
    <name evidence="4" type="ORF">GCM10007907_38430</name>
</gene>
<dbReference type="Gene3D" id="3.90.470.20">
    <property type="entry name" value="4'-phosphopantetheinyl transferase domain"/>
    <property type="match status" value="1"/>
</dbReference>
<comment type="caution">
    <text evidence="4">The sequence shown here is derived from an EMBL/GenBank/DDBJ whole genome shotgun (WGS) entry which is preliminary data.</text>
</comment>
<dbReference type="InterPro" id="IPR050559">
    <property type="entry name" value="P-Pant_transferase_sf"/>
</dbReference>
<dbReference type="EMBL" id="BSOG01000006">
    <property type="protein sequence ID" value="GLR15053.1"/>
    <property type="molecule type" value="Genomic_DNA"/>
</dbReference>
<reference evidence="5" key="1">
    <citation type="journal article" date="2019" name="Int. J. Syst. Evol. Microbiol.">
        <title>The Global Catalogue of Microorganisms (GCM) 10K type strain sequencing project: providing services to taxonomists for standard genome sequencing and annotation.</title>
        <authorList>
            <consortium name="The Broad Institute Genomics Platform"/>
            <consortium name="The Broad Institute Genome Sequencing Center for Infectious Disease"/>
            <person name="Wu L."/>
            <person name="Ma J."/>
        </authorList>
    </citation>
    <scope>NUCLEOTIDE SEQUENCE [LARGE SCALE GENOMIC DNA]</scope>
    <source>
        <strain evidence="5">NBRC 110044</strain>
    </source>
</reference>
<evidence type="ECO:0000259" key="3">
    <source>
        <dbReference type="Pfam" id="PF01648"/>
    </source>
</evidence>
<organism evidence="4 5">
    <name type="scientific">Chitinimonas prasina</name>
    <dbReference type="NCBI Taxonomy" id="1434937"/>
    <lineage>
        <taxon>Bacteria</taxon>
        <taxon>Pseudomonadati</taxon>
        <taxon>Pseudomonadota</taxon>
        <taxon>Betaproteobacteria</taxon>
        <taxon>Neisseriales</taxon>
        <taxon>Chitinibacteraceae</taxon>
        <taxon>Chitinimonas</taxon>
    </lineage>
</organism>
<keyword evidence="5" id="KW-1185">Reference proteome</keyword>
<dbReference type="PANTHER" id="PTHR12215:SF10">
    <property type="entry name" value="L-AMINOADIPATE-SEMIALDEHYDE DEHYDROGENASE-PHOSPHOPANTETHEINYL TRANSFERASE"/>
    <property type="match status" value="1"/>
</dbReference>
<comment type="similarity">
    <text evidence="1">Belongs to the P-Pant transferase superfamily. Gsp/Sfp/HetI/AcpT family.</text>
</comment>
<protein>
    <recommendedName>
        <fullName evidence="3">4'-phosphopantetheinyl transferase domain-containing protein</fullName>
    </recommendedName>
</protein>
<dbReference type="PANTHER" id="PTHR12215">
    <property type="entry name" value="PHOSPHOPANTETHEINE TRANSFERASE"/>
    <property type="match status" value="1"/>
</dbReference>
<dbReference type="Proteomes" id="UP001156706">
    <property type="component" value="Unassembled WGS sequence"/>
</dbReference>